<dbReference type="InterPro" id="IPR051687">
    <property type="entry name" value="Peroxisomal_Beta-Oxidation"/>
</dbReference>
<evidence type="ECO:0000313" key="3">
    <source>
        <dbReference type="EMBL" id="SVD75782.1"/>
    </source>
</evidence>
<comment type="similarity">
    <text evidence="1">Belongs to the short-chain dehydrogenases/reductases (SDR) family.</text>
</comment>
<name>A0A382XXE0_9ZZZZ</name>
<evidence type="ECO:0008006" key="4">
    <source>
        <dbReference type="Google" id="ProtNLM"/>
    </source>
</evidence>
<accession>A0A382XXE0</accession>
<reference evidence="3" key="1">
    <citation type="submission" date="2018-05" db="EMBL/GenBank/DDBJ databases">
        <authorList>
            <person name="Lanie J.A."/>
            <person name="Ng W.-L."/>
            <person name="Kazmierczak K.M."/>
            <person name="Andrzejewski T.M."/>
            <person name="Davidsen T.M."/>
            <person name="Wayne K.J."/>
            <person name="Tettelin H."/>
            <person name="Glass J.I."/>
            <person name="Rusch D."/>
            <person name="Podicherti R."/>
            <person name="Tsui H.-C.T."/>
            <person name="Winkler M.E."/>
        </authorList>
    </citation>
    <scope>NUCLEOTIDE SEQUENCE</scope>
</reference>
<sequence>VTKRVEGKVAIVTGAGRGIGREVALWLARDGAKVVVNDLGGSVDGTGDSSTPADLVVDEIKAEGGEAVASYDSV</sequence>
<protein>
    <recommendedName>
        <fullName evidence="4">Short-chain dehydrogenase/reductase SDR</fullName>
    </recommendedName>
</protein>
<evidence type="ECO:0000256" key="1">
    <source>
        <dbReference type="ARBA" id="ARBA00006484"/>
    </source>
</evidence>
<evidence type="ECO:0000256" key="2">
    <source>
        <dbReference type="ARBA" id="ARBA00023002"/>
    </source>
</evidence>
<dbReference type="PANTHER" id="PTHR45024">
    <property type="entry name" value="DEHYDROGENASES, SHORT CHAIN"/>
    <property type="match status" value="1"/>
</dbReference>
<keyword evidence="2" id="KW-0560">Oxidoreductase</keyword>
<proteinExistence type="inferred from homology"/>
<dbReference type="InterPro" id="IPR002347">
    <property type="entry name" value="SDR_fam"/>
</dbReference>
<organism evidence="3">
    <name type="scientific">marine metagenome</name>
    <dbReference type="NCBI Taxonomy" id="408172"/>
    <lineage>
        <taxon>unclassified sequences</taxon>
        <taxon>metagenomes</taxon>
        <taxon>ecological metagenomes</taxon>
    </lineage>
</organism>
<dbReference type="AlphaFoldDB" id="A0A382XXE0"/>
<dbReference type="SUPFAM" id="SSF51735">
    <property type="entry name" value="NAD(P)-binding Rossmann-fold domains"/>
    <property type="match status" value="1"/>
</dbReference>
<dbReference type="Gene3D" id="3.40.50.720">
    <property type="entry name" value="NAD(P)-binding Rossmann-like Domain"/>
    <property type="match status" value="1"/>
</dbReference>
<feature type="non-terminal residue" evidence="3">
    <location>
        <position position="1"/>
    </location>
</feature>
<dbReference type="Pfam" id="PF00106">
    <property type="entry name" value="adh_short"/>
    <property type="match status" value="1"/>
</dbReference>
<dbReference type="PANTHER" id="PTHR45024:SF2">
    <property type="entry name" value="SCP2 DOMAIN-CONTAINING PROTEIN"/>
    <property type="match status" value="1"/>
</dbReference>
<dbReference type="InterPro" id="IPR036291">
    <property type="entry name" value="NAD(P)-bd_dom_sf"/>
</dbReference>
<dbReference type="GO" id="GO:0016491">
    <property type="term" value="F:oxidoreductase activity"/>
    <property type="evidence" value="ECO:0007669"/>
    <property type="project" value="UniProtKB-KW"/>
</dbReference>
<dbReference type="EMBL" id="UINC01171290">
    <property type="protein sequence ID" value="SVD75782.1"/>
    <property type="molecule type" value="Genomic_DNA"/>
</dbReference>
<feature type="non-terminal residue" evidence="3">
    <location>
        <position position="74"/>
    </location>
</feature>
<gene>
    <name evidence="3" type="ORF">METZ01_LOCUS428636</name>
</gene>